<organism evidence="3">
    <name type="scientific">Eiseniibacteriota bacterium</name>
    <dbReference type="NCBI Taxonomy" id="2212470"/>
    <lineage>
        <taxon>Bacteria</taxon>
        <taxon>Candidatus Eiseniibacteriota</taxon>
    </lineage>
</organism>
<sequence>MPTSPTPTVVHRARAPRIAPFALLALLAPAAVAAQGAGAAPAARAAPAAAAAPDLSGYQRLLDDYLVVVSAPGRPLDTRFDYERLYDARDRDARLDAVRAQMFAVPPSAMAPRARLAWALNAYNFLVLEQATRNLLIPGKGRTRHTDPRMIRVKGWEFFKAPVVTIEGVEYSLDAFERTFVRLGWKAGAEPMPEGFDPRVHFALVCGARGCPPLMPRVYRADSLDRQLDAATRNALAMPRHLRYDGARLEVSEMFRWYMAEFGGRSGALDFIRRHAPPKLRARLEADRVSALHGFIPWDWTLNQFPRNQVQ</sequence>
<evidence type="ECO:0000256" key="1">
    <source>
        <dbReference type="SAM" id="SignalP"/>
    </source>
</evidence>
<keyword evidence="1" id="KW-0732">Signal</keyword>
<dbReference type="EMBL" id="DSQF01000025">
    <property type="protein sequence ID" value="HGZ44149.1"/>
    <property type="molecule type" value="Genomic_DNA"/>
</dbReference>
<comment type="caution">
    <text evidence="3">The sequence shown here is derived from an EMBL/GenBank/DDBJ whole genome shotgun (WGS) entry which is preliminary data.</text>
</comment>
<accession>A0A832I5V9</accession>
<feature type="chain" id="PRO_5033032551" evidence="1">
    <location>
        <begin position="34"/>
        <end position="311"/>
    </location>
</feature>
<dbReference type="InterPro" id="IPR006869">
    <property type="entry name" value="DUF547"/>
</dbReference>
<protein>
    <submittedName>
        <fullName evidence="3">DUF547 domain-containing protein</fullName>
    </submittedName>
</protein>
<proteinExistence type="predicted"/>
<evidence type="ECO:0000259" key="2">
    <source>
        <dbReference type="Pfam" id="PF04784"/>
    </source>
</evidence>
<name>A0A832I5V9_UNCEI</name>
<reference evidence="3" key="1">
    <citation type="journal article" date="2020" name="mSystems">
        <title>Genome- and Community-Level Interaction Insights into Carbon Utilization and Element Cycling Functions of Hydrothermarchaeota in Hydrothermal Sediment.</title>
        <authorList>
            <person name="Zhou Z."/>
            <person name="Liu Y."/>
            <person name="Xu W."/>
            <person name="Pan J."/>
            <person name="Luo Z.H."/>
            <person name="Li M."/>
        </authorList>
    </citation>
    <scope>NUCLEOTIDE SEQUENCE [LARGE SCALE GENOMIC DNA]</scope>
    <source>
        <strain evidence="3">SpSt-381</strain>
    </source>
</reference>
<feature type="domain" description="DUF547" evidence="2">
    <location>
        <begin position="108"/>
        <end position="234"/>
    </location>
</feature>
<dbReference type="PANTHER" id="PTHR46361">
    <property type="entry name" value="ELECTRON CARRIER/ PROTEIN DISULFIDE OXIDOREDUCTASE"/>
    <property type="match status" value="1"/>
</dbReference>
<feature type="signal peptide" evidence="1">
    <location>
        <begin position="1"/>
        <end position="33"/>
    </location>
</feature>
<gene>
    <name evidence="3" type="ORF">ENR23_12175</name>
</gene>
<dbReference type="AlphaFoldDB" id="A0A832I5V9"/>
<dbReference type="PANTHER" id="PTHR46361:SF3">
    <property type="entry name" value="ELECTRON CARRIER_ PROTEIN DISULFIDE OXIDOREDUCTASE"/>
    <property type="match status" value="1"/>
</dbReference>
<dbReference type="Pfam" id="PF04784">
    <property type="entry name" value="DUF547"/>
    <property type="match status" value="1"/>
</dbReference>
<evidence type="ECO:0000313" key="3">
    <source>
        <dbReference type="EMBL" id="HGZ44149.1"/>
    </source>
</evidence>